<comment type="caution">
    <text evidence="6">The sequence shown here is derived from an EMBL/GenBank/DDBJ whole genome shotgun (WGS) entry which is preliminary data.</text>
</comment>
<feature type="domain" description="ProQ/FinO" evidence="5">
    <location>
        <begin position="9"/>
        <end position="116"/>
    </location>
</feature>
<dbReference type="RefSeq" id="WP_326510113.1">
    <property type="nucleotide sequence ID" value="NZ_JAWIIV010000056.1"/>
</dbReference>
<name>A0ABU6JII1_9BURK</name>
<evidence type="ECO:0000313" key="6">
    <source>
        <dbReference type="EMBL" id="MEC4723500.1"/>
    </source>
</evidence>
<proteinExistence type="predicted"/>
<keyword evidence="3" id="KW-0143">Chaperone</keyword>
<keyword evidence="4" id="KW-0175">Coiled coil</keyword>
<keyword evidence="2" id="KW-0694">RNA-binding</keyword>
<dbReference type="InterPro" id="IPR036442">
    <property type="entry name" value="ProQ/FinO_sf"/>
</dbReference>
<sequence length="138" mass="15736">MTAPTTTEVAATSPRQLLKTLQQKYQVFRDYVPLAIGIDKQILAENSDIDRKLLRVALSIHTNSTPYLKAVERAAARAELSGNPSGEITDAHRTRAKEMLTERYKKIAEERKAKREAEIAERRRTEKLQQLAEKFSKK</sequence>
<dbReference type="SMART" id="SM00945">
    <property type="entry name" value="ProQ"/>
    <property type="match status" value="1"/>
</dbReference>
<dbReference type="InterPro" id="IPR016103">
    <property type="entry name" value="ProQ/FinO"/>
</dbReference>
<dbReference type="InterPro" id="IPR023529">
    <property type="entry name" value="ProQ"/>
</dbReference>
<dbReference type="Proteomes" id="UP001352263">
    <property type="component" value="Unassembled WGS sequence"/>
</dbReference>
<evidence type="ECO:0000313" key="7">
    <source>
        <dbReference type="Proteomes" id="UP001352263"/>
    </source>
</evidence>
<reference evidence="6 7" key="1">
    <citation type="submission" date="2023-10" db="EMBL/GenBank/DDBJ databases">
        <title>Noviherbaspirillum sp. CPCC 100848 genome assembly.</title>
        <authorList>
            <person name="Li X.Y."/>
            <person name="Fang X.M."/>
        </authorList>
    </citation>
    <scope>NUCLEOTIDE SEQUENCE [LARGE SCALE GENOMIC DNA]</scope>
    <source>
        <strain evidence="6 7">CPCC 100848</strain>
    </source>
</reference>
<keyword evidence="7" id="KW-1185">Reference proteome</keyword>
<organism evidence="6 7">
    <name type="scientific">Noviherbaspirillum album</name>
    <dbReference type="NCBI Taxonomy" id="3080276"/>
    <lineage>
        <taxon>Bacteria</taxon>
        <taxon>Pseudomonadati</taxon>
        <taxon>Pseudomonadota</taxon>
        <taxon>Betaproteobacteria</taxon>
        <taxon>Burkholderiales</taxon>
        <taxon>Oxalobacteraceae</taxon>
        <taxon>Noviherbaspirillum</taxon>
    </lineage>
</organism>
<gene>
    <name evidence="6" type="ORF">RY831_30635</name>
</gene>
<dbReference type="Gene3D" id="1.10.1710.10">
    <property type="entry name" value="ProQ/FinO domain"/>
    <property type="match status" value="1"/>
</dbReference>
<keyword evidence="1" id="KW-0963">Cytoplasm</keyword>
<evidence type="ECO:0000256" key="4">
    <source>
        <dbReference type="SAM" id="Coils"/>
    </source>
</evidence>
<dbReference type="EMBL" id="JAWIIV010000056">
    <property type="protein sequence ID" value="MEC4723500.1"/>
    <property type="molecule type" value="Genomic_DNA"/>
</dbReference>
<evidence type="ECO:0000256" key="3">
    <source>
        <dbReference type="ARBA" id="ARBA00023186"/>
    </source>
</evidence>
<protein>
    <submittedName>
        <fullName evidence="6">ProQ/FinO family protein</fullName>
    </submittedName>
</protein>
<dbReference type="SUPFAM" id="SSF48657">
    <property type="entry name" value="FinO-like"/>
    <property type="match status" value="1"/>
</dbReference>
<dbReference type="Pfam" id="PF04352">
    <property type="entry name" value="ProQ"/>
    <property type="match status" value="1"/>
</dbReference>
<evidence type="ECO:0000256" key="2">
    <source>
        <dbReference type="ARBA" id="ARBA00022884"/>
    </source>
</evidence>
<feature type="coiled-coil region" evidence="4">
    <location>
        <begin position="97"/>
        <end position="130"/>
    </location>
</feature>
<dbReference type="PANTHER" id="PTHR38106">
    <property type="entry name" value="RNA CHAPERONE PROQ"/>
    <property type="match status" value="1"/>
</dbReference>
<accession>A0ABU6JII1</accession>
<evidence type="ECO:0000259" key="5">
    <source>
        <dbReference type="SMART" id="SM00945"/>
    </source>
</evidence>
<dbReference type="PANTHER" id="PTHR38106:SF1">
    <property type="entry name" value="RNA CHAPERONE PROQ"/>
    <property type="match status" value="1"/>
</dbReference>
<evidence type="ECO:0000256" key="1">
    <source>
        <dbReference type="ARBA" id="ARBA00022490"/>
    </source>
</evidence>